<protein>
    <recommendedName>
        <fullName evidence="3">Transmembrane protein 127 transmembrane region domain-containing protein</fullName>
    </recommendedName>
</protein>
<evidence type="ECO:0000313" key="4">
    <source>
        <dbReference type="EMBL" id="KAK2167342.1"/>
    </source>
</evidence>
<evidence type="ECO:0000256" key="2">
    <source>
        <dbReference type="SAM" id="Phobius"/>
    </source>
</evidence>
<keyword evidence="2" id="KW-0472">Membrane</keyword>
<reference evidence="4" key="1">
    <citation type="journal article" date="2023" name="Mol. Biol. Evol.">
        <title>Third-Generation Sequencing Reveals the Adaptive Role of the Epigenome in Three Deep-Sea Polychaetes.</title>
        <authorList>
            <person name="Perez M."/>
            <person name="Aroh O."/>
            <person name="Sun Y."/>
            <person name="Lan Y."/>
            <person name="Juniper S.K."/>
            <person name="Young C.R."/>
            <person name="Angers B."/>
            <person name="Qian P.Y."/>
        </authorList>
    </citation>
    <scope>NUCLEOTIDE SEQUENCE</scope>
    <source>
        <strain evidence="4">P08H-3</strain>
    </source>
</reference>
<feature type="region of interest" description="Disordered" evidence="1">
    <location>
        <begin position="1"/>
        <end position="67"/>
    </location>
</feature>
<evidence type="ECO:0000259" key="3">
    <source>
        <dbReference type="Pfam" id="PF20517"/>
    </source>
</evidence>
<dbReference type="Pfam" id="PF20517">
    <property type="entry name" value="TMEM127"/>
    <property type="match status" value="1"/>
</dbReference>
<feature type="transmembrane region" description="Helical" evidence="2">
    <location>
        <begin position="241"/>
        <end position="266"/>
    </location>
</feature>
<evidence type="ECO:0000313" key="5">
    <source>
        <dbReference type="Proteomes" id="UP001208570"/>
    </source>
</evidence>
<gene>
    <name evidence="4" type="ORF">LSH36_29g06037</name>
</gene>
<keyword evidence="2" id="KW-0812">Transmembrane</keyword>
<dbReference type="GO" id="GO:0032007">
    <property type="term" value="P:negative regulation of TOR signaling"/>
    <property type="evidence" value="ECO:0007669"/>
    <property type="project" value="InterPro"/>
</dbReference>
<keyword evidence="5" id="KW-1185">Reference proteome</keyword>
<feature type="domain" description="Transmembrane protein 127 transmembrane region" evidence="3">
    <location>
        <begin position="154"/>
        <end position="266"/>
    </location>
</feature>
<sequence length="316" mass="35127">MARTDLSDGDDQNDASTDCDPLPEHGLNDPPTSCRLTPPVVSDRAPSSGRSHSRHRRRRRRRRAPLYSKRRETNTVAAIFSMVAIVLLCTALAEPQWVYLRGGGCKDRMGNVISYLGANQFFYYGHFLSDSENSDRSHIVYKYGRLVSDVLVDCVTVEVVSIMRSVIALCLISILLSIAALLIDLLGPAHKVLRTTRRYGLFNIMTVIFCVVINGFCYWMTEDLATFQQLTKLKTGSKIDVDFGVSFFLVTAAGSVSVIAASCNLLRRHPTPPTPRLRHCDQDLESLLSEIEGIDHIADAHSLMPTHLPPPPPYSP</sequence>
<organism evidence="4 5">
    <name type="scientific">Paralvinella palmiformis</name>
    <dbReference type="NCBI Taxonomy" id="53620"/>
    <lineage>
        <taxon>Eukaryota</taxon>
        <taxon>Metazoa</taxon>
        <taxon>Spiralia</taxon>
        <taxon>Lophotrochozoa</taxon>
        <taxon>Annelida</taxon>
        <taxon>Polychaeta</taxon>
        <taxon>Sedentaria</taxon>
        <taxon>Canalipalpata</taxon>
        <taxon>Terebellida</taxon>
        <taxon>Terebelliformia</taxon>
        <taxon>Alvinellidae</taxon>
        <taxon>Paralvinella</taxon>
    </lineage>
</organism>
<dbReference type="PANTHER" id="PTHR28358:SF1">
    <property type="entry name" value="TRANSMEMBRANE PROTEIN 127"/>
    <property type="match status" value="1"/>
</dbReference>
<dbReference type="Gene3D" id="1.20.140.150">
    <property type="match status" value="1"/>
</dbReference>
<dbReference type="InterPro" id="IPR033331">
    <property type="entry name" value="TMEM127"/>
</dbReference>
<feature type="compositionally biased region" description="Basic residues" evidence="1">
    <location>
        <begin position="51"/>
        <end position="64"/>
    </location>
</feature>
<feature type="transmembrane region" description="Helical" evidence="2">
    <location>
        <begin position="199"/>
        <end position="221"/>
    </location>
</feature>
<proteinExistence type="predicted"/>
<dbReference type="GO" id="GO:0016020">
    <property type="term" value="C:membrane"/>
    <property type="evidence" value="ECO:0007669"/>
    <property type="project" value="TreeGrafter"/>
</dbReference>
<name>A0AAD9KA32_9ANNE</name>
<dbReference type="PANTHER" id="PTHR28358">
    <property type="entry name" value="TRANSMEMBRANE PROTEIN 127"/>
    <property type="match status" value="1"/>
</dbReference>
<dbReference type="Proteomes" id="UP001208570">
    <property type="component" value="Unassembled WGS sequence"/>
</dbReference>
<dbReference type="InterPro" id="IPR046795">
    <property type="entry name" value="TMEM127_TM"/>
</dbReference>
<dbReference type="EMBL" id="JAODUP010000029">
    <property type="protein sequence ID" value="KAK2167342.1"/>
    <property type="molecule type" value="Genomic_DNA"/>
</dbReference>
<evidence type="ECO:0000256" key="1">
    <source>
        <dbReference type="SAM" id="MobiDB-lite"/>
    </source>
</evidence>
<feature type="transmembrane region" description="Helical" evidence="2">
    <location>
        <begin position="75"/>
        <end position="93"/>
    </location>
</feature>
<dbReference type="GO" id="GO:0008285">
    <property type="term" value="P:negative regulation of cell population proliferation"/>
    <property type="evidence" value="ECO:0007669"/>
    <property type="project" value="InterPro"/>
</dbReference>
<keyword evidence="2" id="KW-1133">Transmembrane helix</keyword>
<accession>A0AAD9KA32</accession>
<feature type="transmembrane region" description="Helical" evidence="2">
    <location>
        <begin position="166"/>
        <end position="187"/>
    </location>
</feature>
<dbReference type="AlphaFoldDB" id="A0AAD9KA32"/>
<comment type="caution">
    <text evidence="4">The sequence shown here is derived from an EMBL/GenBank/DDBJ whole genome shotgun (WGS) entry which is preliminary data.</text>
</comment>